<protein>
    <submittedName>
        <fullName evidence="2">Ig-like domain (Group 3)</fullName>
    </submittedName>
</protein>
<reference evidence="2 3" key="1">
    <citation type="submission" date="2016-09" db="EMBL/GenBank/DDBJ databases">
        <authorList>
            <person name="Capua I."/>
            <person name="De Benedictis P."/>
            <person name="Joannis T."/>
            <person name="Lombin L.H."/>
            <person name="Cattoli G."/>
        </authorList>
    </citation>
    <scope>NUCLEOTIDE SEQUENCE [LARGE SCALE GENOMIC DNA]</scope>
    <source>
        <strain evidence="2 3">GluBS11</strain>
    </source>
</reference>
<dbReference type="PROSITE" id="PS50853">
    <property type="entry name" value="FN3"/>
    <property type="match status" value="1"/>
</dbReference>
<evidence type="ECO:0000259" key="1">
    <source>
        <dbReference type="PROSITE" id="PS50853"/>
    </source>
</evidence>
<dbReference type="SUPFAM" id="SSF49265">
    <property type="entry name" value="Fibronectin type III"/>
    <property type="match status" value="1"/>
</dbReference>
<dbReference type="InterPro" id="IPR032109">
    <property type="entry name" value="Big_3_5"/>
</dbReference>
<accession>A0A1D3TR69</accession>
<dbReference type="InterPro" id="IPR008964">
    <property type="entry name" value="Invasin/intimin_cell_adhesion"/>
</dbReference>
<dbReference type="Pfam" id="PF00041">
    <property type="entry name" value="fn3"/>
    <property type="match status" value="1"/>
</dbReference>
<proteinExistence type="predicted"/>
<gene>
    <name evidence="2" type="ORF">SAMN05421730_1003215</name>
</gene>
<keyword evidence="3" id="KW-1185">Reference proteome</keyword>
<dbReference type="InterPro" id="IPR003961">
    <property type="entry name" value="FN3_dom"/>
</dbReference>
<feature type="domain" description="Fibronectin type-III" evidence="1">
    <location>
        <begin position="204"/>
        <end position="295"/>
    </location>
</feature>
<evidence type="ECO:0000313" key="2">
    <source>
        <dbReference type="EMBL" id="SCP96135.1"/>
    </source>
</evidence>
<dbReference type="Gene3D" id="2.60.40.10">
    <property type="entry name" value="Immunoglobulins"/>
    <property type="match status" value="3"/>
</dbReference>
<dbReference type="Gene3D" id="2.60.40.1080">
    <property type="match status" value="1"/>
</dbReference>
<dbReference type="InterPro" id="IPR013783">
    <property type="entry name" value="Ig-like_fold"/>
</dbReference>
<dbReference type="InterPro" id="IPR041286">
    <property type="entry name" value="MBG_2"/>
</dbReference>
<dbReference type="Proteomes" id="UP000199315">
    <property type="component" value="Unassembled WGS sequence"/>
</dbReference>
<dbReference type="STRING" id="1619234.SAMN05421730_1003215"/>
<dbReference type="SUPFAM" id="SSF49373">
    <property type="entry name" value="Invasin/intimin cell-adhesion fragments"/>
    <property type="match status" value="2"/>
</dbReference>
<organism evidence="2 3">
    <name type="scientific">Anaerobium acetethylicum</name>
    <dbReference type="NCBI Taxonomy" id="1619234"/>
    <lineage>
        <taxon>Bacteria</taxon>
        <taxon>Bacillati</taxon>
        <taxon>Bacillota</taxon>
        <taxon>Clostridia</taxon>
        <taxon>Lachnospirales</taxon>
        <taxon>Lachnospiraceae</taxon>
        <taxon>Anaerobium</taxon>
    </lineage>
</organism>
<dbReference type="Pfam" id="PF16640">
    <property type="entry name" value="Big_3_5"/>
    <property type="match status" value="1"/>
</dbReference>
<dbReference type="SMART" id="SM00060">
    <property type="entry name" value="FN3"/>
    <property type="match status" value="1"/>
</dbReference>
<dbReference type="EMBL" id="FMKA01000003">
    <property type="protein sequence ID" value="SCP96135.1"/>
    <property type="molecule type" value="Genomic_DNA"/>
</dbReference>
<sequence>MTGKRKRIFKGKSARAVLALLIVLSMLFAEVLPFMDAAESYAAGSQEGLFAGKYGKDQIFDCVRVPMYPVGGTPLTLGFFGDIYDANEGTLVDWGPGGDRYVQFDDTAVQDDPDAYPDAYNVKLNLYEADGTFVKTISDWGTVWALNELGFLYIGLDYYGYYIANNDACECGESTTYIPDEGLVVDVADLNSYPASAYVIRNGSPGAPTGVSAVPGNGQAVVSFTAPVDTGTSPITGYVVTAYPGGITASGDSGPVTVEGLTNGTAYTFTVKAVNAAGPGSESLASGPVTPMADPTISVSSDASPAAVGNEMTLTAVLSGADSPTGTVVFKNDGTVIGSAAVSSGTAEFLYTPTALGSLSITAEYAGDSKNTGAASGVLSIEVGKNTPALSVPAAVPVSPQTYPVSKITVTAALSSYFGTLGGQTVRFYNGEVLLGTAATDSSGTASLELANMVAGTYSLTAEVSSDGFNNSVSSAAAAFEISKGTQTELTVGGVPATVVYGDSGFKLIPAGGSGTGTAYSFVSDNADVLTVDSLGNVTVKGAGTAKITVTKAGDSNYNPMSREVSITVAPKPLAVSVSPVTITSGQAIPALVVNVTGFVGSDTESNIAGFQKPLAGQNYGSTAAPVTSAVLAVTYSGGNAAKNYTFSYTTTTTITINPVTAILVKSTVNANSSTAPNTRDSAPVAGYLMLQAAVVIMAAVTLKKRRPIGNDMK</sequence>
<dbReference type="CDD" id="cd00063">
    <property type="entry name" value="FN3"/>
    <property type="match status" value="1"/>
</dbReference>
<evidence type="ECO:0000313" key="3">
    <source>
        <dbReference type="Proteomes" id="UP000199315"/>
    </source>
</evidence>
<dbReference type="AlphaFoldDB" id="A0A1D3TR69"/>
<dbReference type="InterPro" id="IPR036116">
    <property type="entry name" value="FN3_sf"/>
</dbReference>
<name>A0A1D3TR69_9FIRM</name>
<dbReference type="Pfam" id="PF18676">
    <property type="entry name" value="MBG_2"/>
    <property type="match status" value="1"/>
</dbReference>
<dbReference type="RefSeq" id="WP_242875462.1">
    <property type="nucleotide sequence ID" value="NZ_FMKA01000003.1"/>
</dbReference>